<accession>A0ACC0FBR2</accession>
<sequence length="120" mass="13691">MLQISKDGDHAIAVLGLKSLLPVFKDIIPGYRIRLPTEKVQEMVVSKVVKKMRYYESTLLSTYKGYLQRLIALEQQSSFQRVAIRCICTLLDSVPHFNYRESLLAAVIKNISSADDVVRF</sequence>
<dbReference type="EMBL" id="CM045772">
    <property type="protein sequence ID" value="KAI7985792.1"/>
    <property type="molecule type" value="Genomic_DNA"/>
</dbReference>
<organism evidence="1 2">
    <name type="scientific">Camellia lanceoleosa</name>
    <dbReference type="NCBI Taxonomy" id="1840588"/>
    <lineage>
        <taxon>Eukaryota</taxon>
        <taxon>Viridiplantae</taxon>
        <taxon>Streptophyta</taxon>
        <taxon>Embryophyta</taxon>
        <taxon>Tracheophyta</taxon>
        <taxon>Spermatophyta</taxon>
        <taxon>Magnoliopsida</taxon>
        <taxon>eudicotyledons</taxon>
        <taxon>Gunneridae</taxon>
        <taxon>Pentapetalae</taxon>
        <taxon>asterids</taxon>
        <taxon>Ericales</taxon>
        <taxon>Theaceae</taxon>
        <taxon>Camellia</taxon>
    </lineage>
</organism>
<gene>
    <name evidence="1" type="ORF">LOK49_LG14G00962</name>
</gene>
<name>A0ACC0FBR2_9ERIC</name>
<evidence type="ECO:0000313" key="2">
    <source>
        <dbReference type="Proteomes" id="UP001060215"/>
    </source>
</evidence>
<proteinExistence type="predicted"/>
<protein>
    <submittedName>
        <fullName evidence="1">Nucleolar complex-associated protein 3</fullName>
    </submittedName>
</protein>
<evidence type="ECO:0000313" key="1">
    <source>
        <dbReference type="EMBL" id="KAI7985792.1"/>
    </source>
</evidence>
<dbReference type="Proteomes" id="UP001060215">
    <property type="component" value="Chromosome 15"/>
</dbReference>
<comment type="caution">
    <text evidence="1">The sequence shown here is derived from an EMBL/GenBank/DDBJ whole genome shotgun (WGS) entry which is preliminary data.</text>
</comment>
<reference evidence="1 2" key="1">
    <citation type="journal article" date="2022" name="Plant J.">
        <title>Chromosome-level genome of Camellia lanceoleosa provides a valuable resource for understanding genome evolution and self-incompatibility.</title>
        <authorList>
            <person name="Gong W."/>
            <person name="Xiao S."/>
            <person name="Wang L."/>
            <person name="Liao Z."/>
            <person name="Chang Y."/>
            <person name="Mo W."/>
            <person name="Hu G."/>
            <person name="Li W."/>
            <person name="Zhao G."/>
            <person name="Zhu H."/>
            <person name="Hu X."/>
            <person name="Ji K."/>
            <person name="Xiang X."/>
            <person name="Song Q."/>
            <person name="Yuan D."/>
            <person name="Jin S."/>
            <person name="Zhang L."/>
        </authorList>
    </citation>
    <scope>NUCLEOTIDE SEQUENCE [LARGE SCALE GENOMIC DNA]</scope>
    <source>
        <strain evidence="1">SQ_2022a</strain>
    </source>
</reference>
<keyword evidence="2" id="KW-1185">Reference proteome</keyword>